<evidence type="ECO:0000313" key="1">
    <source>
        <dbReference type="EMBL" id="GJE91856.1"/>
    </source>
</evidence>
<dbReference type="AlphaFoldDB" id="A0A9P3LDU2"/>
<dbReference type="Proteomes" id="UP000703269">
    <property type="component" value="Unassembled WGS sequence"/>
</dbReference>
<protein>
    <submittedName>
        <fullName evidence="1">Uncharacterized protein</fullName>
    </submittedName>
</protein>
<organism evidence="1 2">
    <name type="scientific">Phanerochaete sordida</name>
    <dbReference type="NCBI Taxonomy" id="48140"/>
    <lineage>
        <taxon>Eukaryota</taxon>
        <taxon>Fungi</taxon>
        <taxon>Dikarya</taxon>
        <taxon>Basidiomycota</taxon>
        <taxon>Agaricomycotina</taxon>
        <taxon>Agaricomycetes</taxon>
        <taxon>Polyporales</taxon>
        <taxon>Phanerochaetaceae</taxon>
        <taxon>Phanerochaete</taxon>
    </lineage>
</organism>
<gene>
    <name evidence="1" type="ORF">PsYK624_080070</name>
</gene>
<dbReference type="EMBL" id="BPQB01000023">
    <property type="protein sequence ID" value="GJE91856.1"/>
    <property type="molecule type" value="Genomic_DNA"/>
</dbReference>
<proteinExistence type="predicted"/>
<dbReference type="OrthoDB" id="2749647at2759"/>
<sequence length="144" mass="15643">MGSLRLPEEIIREIIVLVRTVPDSVFLAFPADGCPHWMHTGSSGAGTAACAVMLRVCKQWLRIGTPLVYRKACLCTTRHTRAVSALLKAHPHVERAVRCVHLEGGLGCEMHTLARRTPNAHTIYISGHKGVGESVAGLERSLPC</sequence>
<reference evidence="1 2" key="1">
    <citation type="submission" date="2021-08" db="EMBL/GenBank/DDBJ databases">
        <title>Draft Genome Sequence of Phanerochaete sordida strain YK-624.</title>
        <authorList>
            <person name="Mori T."/>
            <person name="Dohra H."/>
            <person name="Suzuki T."/>
            <person name="Kawagishi H."/>
            <person name="Hirai H."/>
        </authorList>
    </citation>
    <scope>NUCLEOTIDE SEQUENCE [LARGE SCALE GENOMIC DNA]</scope>
    <source>
        <strain evidence="1 2">YK-624</strain>
    </source>
</reference>
<name>A0A9P3LDU2_9APHY</name>
<accession>A0A9P3LDU2</accession>
<evidence type="ECO:0000313" key="2">
    <source>
        <dbReference type="Proteomes" id="UP000703269"/>
    </source>
</evidence>
<comment type="caution">
    <text evidence="1">The sequence shown here is derived from an EMBL/GenBank/DDBJ whole genome shotgun (WGS) entry which is preliminary data.</text>
</comment>
<keyword evidence="2" id="KW-1185">Reference proteome</keyword>